<protein>
    <submittedName>
        <fullName evidence="2">Uncharacterized protein</fullName>
    </submittedName>
</protein>
<reference evidence="2 3" key="1">
    <citation type="submission" date="2020-10" db="EMBL/GenBank/DDBJ databases">
        <title>Nocardioides sp. isolated from sludge.</title>
        <authorList>
            <person name="Zhang X."/>
        </authorList>
    </citation>
    <scope>NUCLEOTIDE SEQUENCE [LARGE SCALE GENOMIC DNA]</scope>
    <source>
        <strain evidence="2 3">Y6</strain>
    </source>
</reference>
<dbReference type="PROSITE" id="PS51318">
    <property type="entry name" value="TAT"/>
    <property type="match status" value="1"/>
</dbReference>
<evidence type="ECO:0000313" key="3">
    <source>
        <dbReference type="Proteomes" id="UP000756387"/>
    </source>
</evidence>
<keyword evidence="1" id="KW-0732">Signal</keyword>
<accession>A0ABR9RUN1</accession>
<feature type="chain" id="PRO_5047051795" evidence="1">
    <location>
        <begin position="34"/>
        <end position="186"/>
    </location>
</feature>
<dbReference type="RefSeq" id="WP_193638164.1">
    <property type="nucleotide sequence ID" value="NZ_JADCSA010000007.1"/>
</dbReference>
<proteinExistence type="predicted"/>
<name>A0ABR9RUN1_9ACTN</name>
<dbReference type="EMBL" id="JADCSA010000007">
    <property type="protein sequence ID" value="MBE7324840.1"/>
    <property type="molecule type" value="Genomic_DNA"/>
</dbReference>
<feature type="signal peptide" evidence="1">
    <location>
        <begin position="1"/>
        <end position="33"/>
    </location>
</feature>
<keyword evidence="3" id="KW-1185">Reference proteome</keyword>
<dbReference type="InterPro" id="IPR006311">
    <property type="entry name" value="TAT_signal"/>
</dbReference>
<sequence length="186" mass="19212">MNSLPQPTRRTLLRAAAWSVPAVTVAAAAPAFAASNTFASLAIGGADWDVLATPTRLQVFGIHVRTADSAAVIPAGGLAVTVTFPNHFVTNVAGSAVNVIVEDVSYRWQAGSPTYYGSGNSRYATVTFTYQNELQPGGGLFGGTTLLDFRAGRDAVFQPSLNESPLPISVAAAGFTPLSGAILVVD</sequence>
<comment type="caution">
    <text evidence="2">The sequence shown here is derived from an EMBL/GenBank/DDBJ whole genome shotgun (WGS) entry which is preliminary data.</text>
</comment>
<evidence type="ECO:0000256" key="1">
    <source>
        <dbReference type="SAM" id="SignalP"/>
    </source>
</evidence>
<dbReference type="Proteomes" id="UP000756387">
    <property type="component" value="Unassembled WGS sequence"/>
</dbReference>
<organism evidence="2 3">
    <name type="scientific">Nocardioides malaquae</name>
    <dbReference type="NCBI Taxonomy" id="2773426"/>
    <lineage>
        <taxon>Bacteria</taxon>
        <taxon>Bacillati</taxon>
        <taxon>Actinomycetota</taxon>
        <taxon>Actinomycetes</taxon>
        <taxon>Propionibacteriales</taxon>
        <taxon>Nocardioidaceae</taxon>
        <taxon>Nocardioides</taxon>
    </lineage>
</organism>
<evidence type="ECO:0000313" key="2">
    <source>
        <dbReference type="EMBL" id="MBE7324840.1"/>
    </source>
</evidence>
<gene>
    <name evidence="2" type="ORF">IEQ44_09250</name>
</gene>